<dbReference type="Proteomes" id="UP000265515">
    <property type="component" value="Unassembled WGS sequence"/>
</dbReference>
<dbReference type="Gramene" id="GBG65819">
    <property type="protein sequence ID" value="GBG65819"/>
    <property type="gene ID" value="CBR_g53790"/>
</dbReference>
<proteinExistence type="predicted"/>
<dbReference type="AlphaFoldDB" id="A0A388K721"/>
<reference evidence="2 3" key="1">
    <citation type="journal article" date="2018" name="Cell">
        <title>The Chara Genome: Secondary Complexity and Implications for Plant Terrestrialization.</title>
        <authorList>
            <person name="Nishiyama T."/>
            <person name="Sakayama H."/>
            <person name="Vries J.D."/>
            <person name="Buschmann H."/>
            <person name="Saint-Marcoux D."/>
            <person name="Ullrich K.K."/>
            <person name="Haas F.B."/>
            <person name="Vanderstraeten L."/>
            <person name="Becker D."/>
            <person name="Lang D."/>
            <person name="Vosolsobe S."/>
            <person name="Rombauts S."/>
            <person name="Wilhelmsson P.K.I."/>
            <person name="Janitza P."/>
            <person name="Kern R."/>
            <person name="Heyl A."/>
            <person name="Rumpler F."/>
            <person name="Villalobos L.I.A.C."/>
            <person name="Clay J.M."/>
            <person name="Skokan R."/>
            <person name="Toyoda A."/>
            <person name="Suzuki Y."/>
            <person name="Kagoshima H."/>
            <person name="Schijlen E."/>
            <person name="Tajeshwar N."/>
            <person name="Catarino B."/>
            <person name="Hetherington A.J."/>
            <person name="Saltykova A."/>
            <person name="Bonnot C."/>
            <person name="Breuninger H."/>
            <person name="Symeonidi A."/>
            <person name="Radhakrishnan G.V."/>
            <person name="Van Nieuwerburgh F."/>
            <person name="Deforce D."/>
            <person name="Chang C."/>
            <person name="Karol K.G."/>
            <person name="Hedrich R."/>
            <person name="Ulvskov P."/>
            <person name="Glockner G."/>
            <person name="Delwiche C.F."/>
            <person name="Petrasek J."/>
            <person name="Van de Peer Y."/>
            <person name="Friml J."/>
            <person name="Beilby M."/>
            <person name="Dolan L."/>
            <person name="Kohara Y."/>
            <person name="Sugano S."/>
            <person name="Fujiyama A."/>
            <person name="Delaux P.-M."/>
            <person name="Quint M."/>
            <person name="TheiBen G."/>
            <person name="Hagemann M."/>
            <person name="Harholt J."/>
            <person name="Dunand C."/>
            <person name="Zachgo S."/>
            <person name="Langdale J."/>
            <person name="Maumus F."/>
            <person name="Straeten D.V.D."/>
            <person name="Gould S.B."/>
            <person name="Rensing S.A."/>
        </authorList>
    </citation>
    <scope>NUCLEOTIDE SEQUENCE [LARGE SCALE GENOMIC DNA]</scope>
    <source>
        <strain evidence="2 3">S276</strain>
    </source>
</reference>
<evidence type="ECO:0000313" key="2">
    <source>
        <dbReference type="EMBL" id="GBG65819.1"/>
    </source>
</evidence>
<name>A0A388K721_CHABU</name>
<dbReference type="EMBL" id="BFEA01000066">
    <property type="protein sequence ID" value="GBG65819.1"/>
    <property type="molecule type" value="Genomic_DNA"/>
</dbReference>
<feature type="region of interest" description="Disordered" evidence="1">
    <location>
        <begin position="472"/>
        <end position="492"/>
    </location>
</feature>
<gene>
    <name evidence="2" type="ORF">CBR_g53790</name>
</gene>
<sequence length="492" mass="55253">MEHTPEYDDGNIKLFLGNFWSYASRRRCTVTRMIERLRVRGRFAEPIARIREEARTWQEVEQAMQRPIPSSVGVDGEPIRLQIRNVEEFIPTFERFMHGQGILRDQWMQTLPLWSRGAERPLAREIRDGARDWEGCRAYLREAFRRPEPVQPQPRVERQQRSKRQRESEPRETAPSRGGRKALAPRDEEPDPPAQEPGMYPECGLGLMTFQPFTEGRLQEPPQQVSEEAAPTGGSLQSLEAHLDASQWEVPQSSGGQGAGPCAQREQQAEEVIEIGEDTPPQWQTPTPEMDAEPMDVQEEGGEPQRGETPPLPPDATQSPEVRVETELKETDWRREAVSKVDRTSFDRYLMLEGDVAGKKVKEEGHGVRLEALEAEVQDLRALATCQTAIIKDLLEERKKEVASMKVVDQTKGALYDTQEQVAHGPGRPSEAGPSQGPSIGKVILEPEEAKAKREAEKEVFVFKAPTEFATLPVKPLGAPPTSSPLPGQEGS</sequence>
<feature type="compositionally biased region" description="Basic and acidic residues" evidence="1">
    <location>
        <begin position="155"/>
        <end position="174"/>
    </location>
</feature>
<feature type="region of interest" description="Disordered" evidence="1">
    <location>
        <begin position="419"/>
        <end position="451"/>
    </location>
</feature>
<keyword evidence="3" id="KW-1185">Reference proteome</keyword>
<protein>
    <submittedName>
        <fullName evidence="2">Uncharacterized protein</fullName>
    </submittedName>
</protein>
<feature type="region of interest" description="Disordered" evidence="1">
    <location>
        <begin position="144"/>
        <end position="206"/>
    </location>
</feature>
<organism evidence="2 3">
    <name type="scientific">Chara braunii</name>
    <name type="common">Braun's stonewort</name>
    <dbReference type="NCBI Taxonomy" id="69332"/>
    <lineage>
        <taxon>Eukaryota</taxon>
        <taxon>Viridiplantae</taxon>
        <taxon>Streptophyta</taxon>
        <taxon>Charophyceae</taxon>
        <taxon>Charales</taxon>
        <taxon>Characeae</taxon>
        <taxon>Chara</taxon>
    </lineage>
</organism>
<evidence type="ECO:0000256" key="1">
    <source>
        <dbReference type="SAM" id="MobiDB-lite"/>
    </source>
</evidence>
<evidence type="ECO:0000313" key="3">
    <source>
        <dbReference type="Proteomes" id="UP000265515"/>
    </source>
</evidence>
<feature type="compositionally biased region" description="Acidic residues" evidence="1">
    <location>
        <begin position="290"/>
        <end position="302"/>
    </location>
</feature>
<feature type="region of interest" description="Disordered" evidence="1">
    <location>
        <begin position="218"/>
        <end position="328"/>
    </location>
</feature>
<accession>A0A388K721</accession>
<comment type="caution">
    <text evidence="2">The sequence shown here is derived from an EMBL/GenBank/DDBJ whole genome shotgun (WGS) entry which is preliminary data.</text>
</comment>